<dbReference type="AlphaFoldDB" id="A0AAW9RYZ8"/>
<organism evidence="2 3">
    <name type="scientific">Rapidithrix thailandica</name>
    <dbReference type="NCBI Taxonomy" id="413964"/>
    <lineage>
        <taxon>Bacteria</taxon>
        <taxon>Pseudomonadati</taxon>
        <taxon>Bacteroidota</taxon>
        <taxon>Cytophagia</taxon>
        <taxon>Cytophagales</taxon>
        <taxon>Flammeovirgaceae</taxon>
        <taxon>Rapidithrix</taxon>
    </lineage>
</organism>
<sequence length="186" mass="21638">MKNNCLYISLLLGFLMACKSQQVPTATNFRDDLSPYQVKFDPPKEAELENELEELSSEQAWVEPKPEMDITQEVDHKIEQMAIRNGEITRLPGYRVLIYSGRNRERARALEDELLRSFAVRVKTEYEQPNYKVKVGNYLTKIQAHSAYIRLREAFPLATVIQDYIKMESEQLVEEPVSSQGENEDY</sequence>
<evidence type="ECO:0000259" key="1">
    <source>
        <dbReference type="PROSITE" id="PS51724"/>
    </source>
</evidence>
<accession>A0AAW9RYZ8</accession>
<dbReference type="SUPFAM" id="SSF110997">
    <property type="entry name" value="Sporulation related repeat"/>
    <property type="match status" value="1"/>
</dbReference>
<dbReference type="RefSeq" id="WP_346820995.1">
    <property type="nucleotide sequence ID" value="NZ_JBDKWZ010000005.1"/>
</dbReference>
<protein>
    <submittedName>
        <fullName evidence="2">SPOR domain-containing protein</fullName>
    </submittedName>
</protein>
<gene>
    <name evidence="2" type="ORF">AAG747_09860</name>
</gene>
<dbReference type="EMBL" id="JBDKWZ010000005">
    <property type="protein sequence ID" value="MEN7548215.1"/>
    <property type="molecule type" value="Genomic_DNA"/>
</dbReference>
<dbReference type="InterPro" id="IPR007730">
    <property type="entry name" value="SPOR-like_dom"/>
</dbReference>
<proteinExistence type="predicted"/>
<evidence type="ECO:0000313" key="3">
    <source>
        <dbReference type="Proteomes" id="UP001403385"/>
    </source>
</evidence>
<dbReference type="PROSITE" id="PS51257">
    <property type="entry name" value="PROKAR_LIPOPROTEIN"/>
    <property type="match status" value="1"/>
</dbReference>
<dbReference type="GO" id="GO:0042834">
    <property type="term" value="F:peptidoglycan binding"/>
    <property type="evidence" value="ECO:0007669"/>
    <property type="project" value="InterPro"/>
</dbReference>
<dbReference type="Pfam" id="PF05036">
    <property type="entry name" value="SPOR"/>
    <property type="match status" value="1"/>
</dbReference>
<dbReference type="InterPro" id="IPR036680">
    <property type="entry name" value="SPOR-like_sf"/>
</dbReference>
<reference evidence="2 3" key="1">
    <citation type="submission" date="2024-04" db="EMBL/GenBank/DDBJ databases">
        <title>Novel genus in family Flammeovirgaceae.</title>
        <authorList>
            <person name="Nguyen T.H."/>
            <person name="Vuong T.Q."/>
            <person name="Le H."/>
            <person name="Kim S.-G."/>
        </authorList>
    </citation>
    <scope>NUCLEOTIDE SEQUENCE [LARGE SCALE GENOMIC DNA]</scope>
    <source>
        <strain evidence="2 3">JCM 23209</strain>
    </source>
</reference>
<dbReference type="PROSITE" id="PS51724">
    <property type="entry name" value="SPOR"/>
    <property type="match status" value="1"/>
</dbReference>
<name>A0AAW9RYZ8_9BACT</name>
<evidence type="ECO:0000313" key="2">
    <source>
        <dbReference type="EMBL" id="MEN7548215.1"/>
    </source>
</evidence>
<dbReference type="Proteomes" id="UP001403385">
    <property type="component" value="Unassembled WGS sequence"/>
</dbReference>
<comment type="caution">
    <text evidence="2">The sequence shown here is derived from an EMBL/GenBank/DDBJ whole genome shotgun (WGS) entry which is preliminary data.</text>
</comment>
<feature type="domain" description="SPOR" evidence="1">
    <location>
        <begin position="88"/>
        <end position="168"/>
    </location>
</feature>
<keyword evidence="3" id="KW-1185">Reference proteome</keyword>